<name>A0A7J3JQT4_9CREN</name>
<evidence type="ECO:0000313" key="1">
    <source>
        <dbReference type="EMBL" id="HGQ18163.1"/>
    </source>
</evidence>
<dbReference type="AlphaFoldDB" id="A0A7J3JQT4"/>
<gene>
    <name evidence="1" type="ORF">ENU30_04220</name>
</gene>
<sequence>MMFEDDGKEDVHLVIRKSLLNAFRELFCRQKGDLSIHIENAMRVYMDYVRKGVAHTHIKLNNTDVSSEIGQEGDINIPCQNEQPVILVDAETASIVQGISSMATTGGRLPKSMLTAIVSRITNLKDYRSISARLSKLESLGIIKRVPELRNVYEIINLNVKLR</sequence>
<dbReference type="EMBL" id="DTBZ01000081">
    <property type="protein sequence ID" value="HGQ18163.1"/>
    <property type="molecule type" value="Genomic_DNA"/>
</dbReference>
<organism evidence="1">
    <name type="scientific">Ignisphaera aggregans</name>
    <dbReference type="NCBI Taxonomy" id="334771"/>
    <lineage>
        <taxon>Archaea</taxon>
        <taxon>Thermoproteota</taxon>
        <taxon>Thermoprotei</taxon>
        <taxon>Desulfurococcales</taxon>
        <taxon>Desulfurococcaceae</taxon>
        <taxon>Ignisphaera</taxon>
    </lineage>
</organism>
<reference evidence="1" key="1">
    <citation type="journal article" date="2020" name="mSystems">
        <title>Genome- and Community-Level Interaction Insights into Carbon Utilization and Element Cycling Functions of Hydrothermarchaeota in Hydrothermal Sediment.</title>
        <authorList>
            <person name="Zhou Z."/>
            <person name="Liu Y."/>
            <person name="Xu W."/>
            <person name="Pan J."/>
            <person name="Luo Z.H."/>
            <person name="Li M."/>
        </authorList>
    </citation>
    <scope>NUCLEOTIDE SEQUENCE [LARGE SCALE GENOMIC DNA]</scope>
    <source>
        <strain evidence="1">SpSt-657</strain>
    </source>
</reference>
<proteinExistence type="predicted"/>
<accession>A0A7J3JQT4</accession>
<comment type="caution">
    <text evidence="1">The sequence shown here is derived from an EMBL/GenBank/DDBJ whole genome shotgun (WGS) entry which is preliminary data.</text>
</comment>
<protein>
    <submittedName>
        <fullName evidence="1">Uncharacterized protein</fullName>
    </submittedName>
</protein>